<dbReference type="Gene3D" id="1.10.287.130">
    <property type="match status" value="1"/>
</dbReference>
<dbReference type="GO" id="GO:0005509">
    <property type="term" value="F:calcium ion binding"/>
    <property type="evidence" value="ECO:0007669"/>
    <property type="project" value="UniProtKB-ARBA"/>
</dbReference>
<dbReference type="PRINTS" id="PR00344">
    <property type="entry name" value="BCTRLSENSOR"/>
</dbReference>
<dbReference type="Gene3D" id="3.30.565.10">
    <property type="entry name" value="Histidine kinase-like ATPase, C-terminal domain"/>
    <property type="match status" value="1"/>
</dbReference>
<dbReference type="PROSITE" id="PS50885">
    <property type="entry name" value="HAMP"/>
    <property type="match status" value="1"/>
</dbReference>
<evidence type="ECO:0000313" key="15">
    <source>
        <dbReference type="EMBL" id="RLP84247.1"/>
    </source>
</evidence>
<keyword evidence="7" id="KW-0812">Transmembrane</keyword>
<evidence type="ECO:0000256" key="4">
    <source>
        <dbReference type="ARBA" id="ARBA00012438"/>
    </source>
</evidence>
<reference evidence="15 16" key="1">
    <citation type="submission" date="2018-10" db="EMBL/GenBank/DDBJ databases">
        <authorList>
            <person name="Li J."/>
        </authorList>
    </citation>
    <scope>NUCLEOTIDE SEQUENCE [LARGE SCALE GENOMIC DNA]</scope>
    <source>
        <strain evidence="15 16">JCM 11654</strain>
    </source>
</reference>
<dbReference type="CDD" id="cd00075">
    <property type="entry name" value="HATPase"/>
    <property type="match status" value="1"/>
</dbReference>
<protein>
    <recommendedName>
        <fullName evidence="4">histidine kinase</fullName>
        <ecNumber evidence="4">2.7.13.3</ecNumber>
    </recommendedName>
</protein>
<feature type="domain" description="Histidine kinase" evidence="13">
    <location>
        <begin position="192"/>
        <end position="409"/>
    </location>
</feature>
<dbReference type="Pfam" id="PF02518">
    <property type="entry name" value="HATPase_c"/>
    <property type="match status" value="1"/>
</dbReference>
<feature type="domain" description="HAMP" evidence="14">
    <location>
        <begin position="132"/>
        <end position="177"/>
    </location>
</feature>
<dbReference type="InterPro" id="IPR003594">
    <property type="entry name" value="HATPase_dom"/>
</dbReference>
<feature type="compositionally biased region" description="Polar residues" evidence="12">
    <location>
        <begin position="104"/>
        <end position="113"/>
    </location>
</feature>
<accession>A0A3L7AUS9</accession>
<dbReference type="CDD" id="cd00082">
    <property type="entry name" value="HisKA"/>
    <property type="match status" value="1"/>
</dbReference>
<dbReference type="InterPro" id="IPR050428">
    <property type="entry name" value="TCS_sensor_his_kinase"/>
</dbReference>
<evidence type="ECO:0000256" key="6">
    <source>
        <dbReference type="ARBA" id="ARBA00022679"/>
    </source>
</evidence>
<keyword evidence="16" id="KW-1185">Reference proteome</keyword>
<keyword evidence="5" id="KW-0597">Phosphoprotein</keyword>
<dbReference type="GO" id="GO:0000155">
    <property type="term" value="F:phosphorelay sensor kinase activity"/>
    <property type="evidence" value="ECO:0007669"/>
    <property type="project" value="InterPro"/>
</dbReference>
<evidence type="ECO:0000259" key="13">
    <source>
        <dbReference type="PROSITE" id="PS50109"/>
    </source>
</evidence>
<evidence type="ECO:0000256" key="3">
    <source>
        <dbReference type="ARBA" id="ARBA00004236"/>
    </source>
</evidence>
<dbReference type="PANTHER" id="PTHR45436:SF5">
    <property type="entry name" value="SENSOR HISTIDINE KINASE TRCS"/>
    <property type="match status" value="1"/>
</dbReference>
<organism evidence="15 16">
    <name type="scientific">Mycetocola lacteus</name>
    <dbReference type="NCBI Taxonomy" id="76637"/>
    <lineage>
        <taxon>Bacteria</taxon>
        <taxon>Bacillati</taxon>
        <taxon>Actinomycetota</taxon>
        <taxon>Actinomycetes</taxon>
        <taxon>Micrococcales</taxon>
        <taxon>Microbacteriaceae</taxon>
        <taxon>Mycetocola</taxon>
    </lineage>
</organism>
<evidence type="ECO:0000256" key="5">
    <source>
        <dbReference type="ARBA" id="ARBA00022553"/>
    </source>
</evidence>
<evidence type="ECO:0000256" key="12">
    <source>
        <dbReference type="SAM" id="MobiDB-lite"/>
    </source>
</evidence>
<keyword evidence="8 15" id="KW-0418">Kinase</keyword>
<dbReference type="SMART" id="SM00387">
    <property type="entry name" value="HATPase_c"/>
    <property type="match status" value="1"/>
</dbReference>
<dbReference type="FunFam" id="1.10.287.130:FF:000001">
    <property type="entry name" value="Two-component sensor histidine kinase"/>
    <property type="match status" value="1"/>
</dbReference>
<dbReference type="InterPro" id="IPR005467">
    <property type="entry name" value="His_kinase_dom"/>
</dbReference>
<dbReference type="OrthoDB" id="9786919at2"/>
<dbReference type="InterPro" id="IPR004358">
    <property type="entry name" value="Sig_transdc_His_kin-like_C"/>
</dbReference>
<evidence type="ECO:0000256" key="2">
    <source>
        <dbReference type="ARBA" id="ARBA00001968"/>
    </source>
</evidence>
<dbReference type="Proteomes" id="UP000269438">
    <property type="component" value="Unassembled WGS sequence"/>
</dbReference>
<comment type="catalytic activity">
    <reaction evidence="1">
        <text>ATP + protein L-histidine = ADP + protein N-phospho-L-histidine.</text>
        <dbReference type="EC" id="2.7.13.3"/>
    </reaction>
</comment>
<keyword evidence="10" id="KW-0902">Two-component regulatory system</keyword>
<comment type="subcellular location">
    <subcellularLocation>
        <location evidence="3">Cell membrane</location>
    </subcellularLocation>
</comment>
<keyword evidence="9" id="KW-1133">Transmembrane helix</keyword>
<evidence type="ECO:0000313" key="16">
    <source>
        <dbReference type="Proteomes" id="UP000269438"/>
    </source>
</evidence>
<dbReference type="FunFam" id="3.30.565.10:FF:000006">
    <property type="entry name" value="Sensor histidine kinase WalK"/>
    <property type="match status" value="1"/>
</dbReference>
<dbReference type="Pfam" id="PF00512">
    <property type="entry name" value="HisKA"/>
    <property type="match status" value="1"/>
</dbReference>
<evidence type="ECO:0000256" key="11">
    <source>
        <dbReference type="ARBA" id="ARBA00023136"/>
    </source>
</evidence>
<dbReference type="InterPro" id="IPR036890">
    <property type="entry name" value="HATPase_C_sf"/>
</dbReference>
<name>A0A3L7AUS9_9MICO</name>
<dbReference type="EC" id="2.7.13.3" evidence="4"/>
<dbReference type="PANTHER" id="PTHR45436">
    <property type="entry name" value="SENSOR HISTIDINE KINASE YKOH"/>
    <property type="match status" value="1"/>
</dbReference>
<keyword evidence="11" id="KW-0472">Membrane</keyword>
<feature type="region of interest" description="Disordered" evidence="12">
    <location>
        <begin position="56"/>
        <end position="113"/>
    </location>
</feature>
<evidence type="ECO:0000256" key="10">
    <source>
        <dbReference type="ARBA" id="ARBA00023012"/>
    </source>
</evidence>
<evidence type="ECO:0000256" key="7">
    <source>
        <dbReference type="ARBA" id="ARBA00022692"/>
    </source>
</evidence>
<comment type="cofactor">
    <cofactor evidence="2">
        <name>a divalent metal cation</name>
        <dbReference type="ChEBI" id="CHEBI:60240"/>
    </cofactor>
</comment>
<evidence type="ECO:0000256" key="9">
    <source>
        <dbReference type="ARBA" id="ARBA00022989"/>
    </source>
</evidence>
<dbReference type="PROSITE" id="PS50109">
    <property type="entry name" value="HIS_KIN"/>
    <property type="match status" value="1"/>
</dbReference>
<dbReference type="SUPFAM" id="SSF47384">
    <property type="entry name" value="Homodimeric domain of signal transducing histidine kinase"/>
    <property type="match status" value="1"/>
</dbReference>
<proteinExistence type="predicted"/>
<evidence type="ECO:0000259" key="14">
    <source>
        <dbReference type="PROSITE" id="PS50885"/>
    </source>
</evidence>
<comment type="caution">
    <text evidence="15">The sequence shown here is derived from an EMBL/GenBank/DDBJ whole genome shotgun (WGS) entry which is preliminary data.</text>
</comment>
<dbReference type="InterPro" id="IPR036097">
    <property type="entry name" value="HisK_dim/P_sf"/>
</dbReference>
<dbReference type="AlphaFoldDB" id="A0A3L7AUS9"/>
<dbReference type="EMBL" id="RCUY01000002">
    <property type="protein sequence ID" value="RLP84247.1"/>
    <property type="molecule type" value="Genomic_DNA"/>
</dbReference>
<evidence type="ECO:0000256" key="8">
    <source>
        <dbReference type="ARBA" id="ARBA00022777"/>
    </source>
</evidence>
<dbReference type="InterPro" id="IPR003660">
    <property type="entry name" value="HAMP_dom"/>
</dbReference>
<keyword evidence="6" id="KW-0808">Transferase</keyword>
<dbReference type="SMART" id="SM00388">
    <property type="entry name" value="HisKA"/>
    <property type="match status" value="1"/>
</dbReference>
<dbReference type="SUPFAM" id="SSF55874">
    <property type="entry name" value="ATPase domain of HSP90 chaperone/DNA topoisomerase II/histidine kinase"/>
    <property type="match status" value="1"/>
</dbReference>
<sequence length="416" mass="44393">MAATELTLSQLTRAILALAAGVLLLTVAAAYLVIRLALRPLDRVAATAAEVSRLSLGTPMDEDTEGAPAPPGRRLPGLRPWSAPGSASARPVGEDRKDRAAASAESTTLNGTYSSEIDLPARAQASESARRAAQAEDRTEAALRVRVPEKDADERTEVGRVGASLNRMLGHVEESLRVRRAGEVKLRRFVSDASHELRTPLASIRGYSELARRIGGDLPEDIAYSLERIGSESIRMTGIVEDLLLLARLDEGRELTQRPVDLTDIVFHAVNDARAAGPEHPLDFEGPDTPIRVLGDAPRIQQVIVNLLANARVHTPAGTHIGARLAVVDGEAVIEVRDDGPGVSEKVRDHVFERFVRGDESRTRTAGGSGTSGLGLSIVAAVVQAHGGRVALDSEPGNTVFTITLPLLEEDAERPI</sequence>
<dbReference type="GO" id="GO:0005886">
    <property type="term" value="C:plasma membrane"/>
    <property type="evidence" value="ECO:0007669"/>
    <property type="project" value="UniProtKB-SubCell"/>
</dbReference>
<dbReference type="InterPro" id="IPR003661">
    <property type="entry name" value="HisK_dim/P_dom"/>
</dbReference>
<gene>
    <name evidence="15" type="ORF">D9V34_04510</name>
</gene>
<evidence type="ECO:0000256" key="1">
    <source>
        <dbReference type="ARBA" id="ARBA00000085"/>
    </source>
</evidence>